<comment type="function">
    <text evidence="10">Part of a membrane-bound complex that couples electron transfer with translocation of ions across the membrane.</text>
</comment>
<dbReference type="AlphaFoldDB" id="A8ZSV3"/>
<evidence type="ECO:0000256" key="9">
    <source>
        <dbReference type="ARBA" id="ARBA00023136"/>
    </source>
</evidence>
<accession>A8ZSV3</accession>
<name>A8ZSV3_DESOH</name>
<feature type="compositionally biased region" description="Basic and acidic residues" evidence="11">
    <location>
        <begin position="1"/>
        <end position="13"/>
    </location>
</feature>
<feature type="transmembrane region" description="Helical" evidence="10">
    <location>
        <begin position="111"/>
        <end position="129"/>
    </location>
</feature>
<feature type="modified residue" description="FMN phosphoryl threonine" evidence="10">
    <location>
        <position position="174"/>
    </location>
</feature>
<evidence type="ECO:0000256" key="10">
    <source>
        <dbReference type="HAMAP-Rule" id="MF_00462"/>
    </source>
</evidence>
<dbReference type="HOGENOM" id="CLU_042020_1_0_7"/>
<keyword evidence="10" id="KW-0997">Cell inner membrane</keyword>
<comment type="subunit">
    <text evidence="10">The complex is composed of six subunits: RnfA, RnfB, RnfC, RnfD, RnfE and RnfG.</text>
</comment>
<dbReference type="RefSeq" id="WP_012173736.1">
    <property type="nucleotide sequence ID" value="NC_009943.1"/>
</dbReference>
<evidence type="ECO:0000256" key="5">
    <source>
        <dbReference type="ARBA" id="ARBA00022692"/>
    </source>
</evidence>
<dbReference type="KEGG" id="dol:Dole_0307"/>
<protein>
    <recommendedName>
        <fullName evidence="10">Ion-translocating oxidoreductase complex subunit D</fullName>
        <ecNumber evidence="10">7.-.-.-</ecNumber>
    </recommendedName>
    <alternativeName>
        <fullName evidence="10">Rnf electron transport complex subunit D</fullName>
    </alternativeName>
</protein>
<dbReference type="OrthoDB" id="9776359at2"/>
<dbReference type="eggNOG" id="COG4658">
    <property type="taxonomic scope" value="Bacteria"/>
</dbReference>
<dbReference type="EMBL" id="CP000859">
    <property type="protein sequence ID" value="ABW66117.1"/>
    <property type="molecule type" value="Genomic_DNA"/>
</dbReference>
<comment type="cofactor">
    <cofactor evidence="10">
        <name>FMN</name>
        <dbReference type="ChEBI" id="CHEBI:58210"/>
    </cofactor>
</comment>
<comment type="subcellular location">
    <subcellularLocation>
        <location evidence="10">Cell inner membrane</location>
        <topology evidence="10">Multi-pass membrane protein</topology>
    </subcellularLocation>
</comment>
<dbReference type="EC" id="7.-.-.-" evidence="10"/>
<feature type="transmembrane region" description="Helical" evidence="10">
    <location>
        <begin position="224"/>
        <end position="243"/>
    </location>
</feature>
<dbReference type="HAMAP" id="MF_00462">
    <property type="entry name" value="RsxD_RnfD"/>
    <property type="match status" value="1"/>
</dbReference>
<comment type="caution">
    <text evidence="10">Lacks conserved residue(s) required for the propagation of feature annotation.</text>
</comment>
<keyword evidence="7 10" id="KW-0249">Electron transport</keyword>
<evidence type="ECO:0000256" key="4">
    <source>
        <dbReference type="ARBA" id="ARBA00022643"/>
    </source>
</evidence>
<feature type="region of interest" description="Disordered" evidence="11">
    <location>
        <begin position="1"/>
        <end position="29"/>
    </location>
</feature>
<keyword evidence="2 10" id="KW-0597">Phosphoprotein</keyword>
<dbReference type="PANTHER" id="PTHR30578:SF0">
    <property type="entry name" value="ION-TRANSLOCATING OXIDOREDUCTASE COMPLEX SUBUNIT D"/>
    <property type="match status" value="1"/>
</dbReference>
<keyword evidence="10" id="KW-1003">Cell membrane</keyword>
<evidence type="ECO:0000256" key="2">
    <source>
        <dbReference type="ARBA" id="ARBA00022553"/>
    </source>
</evidence>
<dbReference type="STRING" id="96561.Dole_0307"/>
<dbReference type="Pfam" id="PF03116">
    <property type="entry name" value="NQR2_RnfD_RnfE"/>
    <property type="match status" value="1"/>
</dbReference>
<keyword evidence="4 10" id="KW-0288">FMN</keyword>
<organism evidence="12 13">
    <name type="scientific">Desulfosudis oleivorans (strain DSM 6200 / JCM 39069 / Hxd3)</name>
    <name type="common">Desulfococcus oleovorans</name>
    <dbReference type="NCBI Taxonomy" id="96561"/>
    <lineage>
        <taxon>Bacteria</taxon>
        <taxon>Pseudomonadati</taxon>
        <taxon>Thermodesulfobacteriota</taxon>
        <taxon>Desulfobacteria</taxon>
        <taxon>Desulfobacterales</taxon>
        <taxon>Desulfosudaceae</taxon>
        <taxon>Desulfosudis</taxon>
    </lineage>
</organism>
<evidence type="ECO:0000256" key="6">
    <source>
        <dbReference type="ARBA" id="ARBA00022967"/>
    </source>
</evidence>
<keyword evidence="3 10" id="KW-0285">Flavoprotein</keyword>
<feature type="transmembrane region" description="Helical" evidence="10">
    <location>
        <begin position="141"/>
        <end position="161"/>
    </location>
</feature>
<dbReference type="InterPro" id="IPR004338">
    <property type="entry name" value="NqrB/RnfD"/>
</dbReference>
<gene>
    <name evidence="10" type="primary">rnfD</name>
    <name evidence="12" type="ordered locus">Dole_0307</name>
</gene>
<dbReference type="GO" id="GO:0055085">
    <property type="term" value="P:transmembrane transport"/>
    <property type="evidence" value="ECO:0007669"/>
    <property type="project" value="InterPro"/>
</dbReference>
<dbReference type="NCBIfam" id="TIGR01946">
    <property type="entry name" value="rnfD"/>
    <property type="match status" value="1"/>
</dbReference>
<evidence type="ECO:0000313" key="13">
    <source>
        <dbReference type="Proteomes" id="UP000008561"/>
    </source>
</evidence>
<dbReference type="GO" id="GO:0005886">
    <property type="term" value="C:plasma membrane"/>
    <property type="evidence" value="ECO:0007669"/>
    <property type="project" value="UniProtKB-SubCell"/>
</dbReference>
<keyword evidence="8 10" id="KW-1133">Transmembrane helix</keyword>
<comment type="similarity">
    <text evidence="10">Belongs to the NqrB/RnfD family.</text>
</comment>
<keyword evidence="9 10" id="KW-0472">Membrane</keyword>
<dbReference type="Proteomes" id="UP000008561">
    <property type="component" value="Chromosome"/>
</dbReference>
<keyword evidence="5 10" id="KW-0812">Transmembrane</keyword>
<reference evidence="12 13" key="1">
    <citation type="submission" date="2007-10" db="EMBL/GenBank/DDBJ databases">
        <title>Complete sequence of Desulfococcus oleovorans Hxd3.</title>
        <authorList>
            <consortium name="US DOE Joint Genome Institute"/>
            <person name="Copeland A."/>
            <person name="Lucas S."/>
            <person name="Lapidus A."/>
            <person name="Barry K."/>
            <person name="Glavina del Rio T."/>
            <person name="Dalin E."/>
            <person name="Tice H."/>
            <person name="Pitluck S."/>
            <person name="Kiss H."/>
            <person name="Brettin T."/>
            <person name="Bruce D."/>
            <person name="Detter J.C."/>
            <person name="Han C."/>
            <person name="Schmutz J."/>
            <person name="Larimer F."/>
            <person name="Land M."/>
            <person name="Hauser L."/>
            <person name="Kyrpides N."/>
            <person name="Kim E."/>
            <person name="Wawrik B."/>
            <person name="Richardson P."/>
        </authorList>
    </citation>
    <scope>NUCLEOTIDE SEQUENCE [LARGE SCALE GENOMIC DNA]</scope>
    <source>
        <strain evidence="13">DSM 6200 / JCM 39069 / Hxd3</strain>
    </source>
</reference>
<evidence type="ECO:0000313" key="12">
    <source>
        <dbReference type="EMBL" id="ABW66117.1"/>
    </source>
</evidence>
<keyword evidence="6 10" id="KW-1278">Translocase</keyword>
<dbReference type="InterPro" id="IPR011303">
    <property type="entry name" value="RnfD_bac"/>
</dbReference>
<evidence type="ECO:0000256" key="7">
    <source>
        <dbReference type="ARBA" id="ARBA00022982"/>
    </source>
</evidence>
<proteinExistence type="inferred from homology"/>
<evidence type="ECO:0000256" key="3">
    <source>
        <dbReference type="ARBA" id="ARBA00022630"/>
    </source>
</evidence>
<dbReference type="PANTHER" id="PTHR30578">
    <property type="entry name" value="ELECTRON TRANSPORT COMPLEX PROTEIN RNFD"/>
    <property type="match status" value="1"/>
</dbReference>
<keyword evidence="1 10" id="KW-0813">Transport</keyword>
<evidence type="ECO:0000256" key="8">
    <source>
        <dbReference type="ARBA" id="ARBA00022989"/>
    </source>
</evidence>
<feature type="transmembrane region" description="Helical" evidence="10">
    <location>
        <begin position="38"/>
        <end position="58"/>
    </location>
</feature>
<feature type="transmembrane region" description="Helical" evidence="10">
    <location>
        <begin position="249"/>
        <end position="268"/>
    </location>
</feature>
<keyword evidence="13" id="KW-1185">Reference proteome</keyword>
<evidence type="ECO:0000256" key="11">
    <source>
        <dbReference type="SAM" id="MobiDB-lite"/>
    </source>
</evidence>
<dbReference type="GO" id="GO:0022900">
    <property type="term" value="P:electron transport chain"/>
    <property type="evidence" value="ECO:0007669"/>
    <property type="project" value="UniProtKB-UniRule"/>
</dbReference>
<evidence type="ECO:0000256" key="1">
    <source>
        <dbReference type="ARBA" id="ARBA00022448"/>
    </source>
</evidence>
<sequence>MNENADKKAEARETTAGPVLQTAPSPHLSNESFTTRRMMADVLIALIPVVGMAVYVFGMFAVKQLVICLVSCLAAEAIFTRMRKRPIPLGDGSAAITGVILALSLPGPAPWYVGVIASFVAIGIGKVIFGGLGMNIFNPAMVGRAFVMIAFAGAMAASGYMTAGGAVDAVSQATPLTLFQQEGVVTPLFKLFIGTTNGSLGEGSALACLIGGAYLCIRRTASWEIPAGVILAVVVCAVLVSLANPDSEWTVLHHLFGGALLFGAFYIATDPVTSPLTSGGKFVFGLGVGAIIMLLRIFSGYPEGVMFAVLLMNAMTPLINRWMIPKPFGTVKVEEAA</sequence>